<dbReference type="PATRIC" id="fig|1492738.3.peg.1788"/>
<sequence length="151" mass="17361">MQQVLETTVKSRNLILELLQKFTLEQLNKIPKGFNNNLIWNVGHIIVAQQVLVYKLSGLPVMIADEMIDKYKNGSRPEQDVTQVELDEIKSLLFSTIDQTIVDYNNGIFKNYNQYTTSIGINLKNAEEAIAYNNFHEGLHIGIMMTIRKFI</sequence>
<dbReference type="eggNOG" id="COG2318">
    <property type="taxonomic scope" value="Bacteria"/>
</dbReference>
<dbReference type="InterPro" id="IPR034660">
    <property type="entry name" value="DinB/YfiT-like"/>
</dbReference>
<dbReference type="AlphaFoldDB" id="A0A066WRK4"/>
<dbReference type="Pfam" id="PF12867">
    <property type="entry name" value="DinB_2"/>
    <property type="match status" value="1"/>
</dbReference>
<evidence type="ECO:0000313" key="3">
    <source>
        <dbReference type="Proteomes" id="UP000027064"/>
    </source>
</evidence>
<dbReference type="Proteomes" id="UP000027064">
    <property type="component" value="Unassembled WGS sequence"/>
</dbReference>
<evidence type="ECO:0000259" key="1">
    <source>
        <dbReference type="Pfam" id="PF12867"/>
    </source>
</evidence>
<evidence type="ECO:0000313" key="2">
    <source>
        <dbReference type="EMBL" id="KDN55208.1"/>
    </source>
</evidence>
<dbReference type="RefSeq" id="WP_035659765.1">
    <property type="nucleotide sequence ID" value="NZ_JNCA01000016.1"/>
</dbReference>
<protein>
    <recommendedName>
        <fullName evidence="1">DinB-like domain-containing protein</fullName>
    </recommendedName>
</protein>
<dbReference type="Gene3D" id="1.20.120.450">
    <property type="entry name" value="dinb family like domain"/>
    <property type="match status" value="1"/>
</dbReference>
<dbReference type="InterPro" id="IPR024775">
    <property type="entry name" value="DinB-like"/>
</dbReference>
<reference evidence="2 3" key="1">
    <citation type="submission" date="2014-05" db="EMBL/GenBank/DDBJ databases">
        <title>Genome Sequence of Flavobacterium sp. EM1321.</title>
        <authorList>
            <person name="Shin S.-K."/>
            <person name="Yi H."/>
        </authorList>
    </citation>
    <scope>NUCLEOTIDE SEQUENCE [LARGE SCALE GENOMIC DNA]</scope>
    <source>
        <strain evidence="2 3">EM1321</strain>
    </source>
</reference>
<accession>A0A066WRK4</accession>
<feature type="domain" description="DinB-like" evidence="1">
    <location>
        <begin position="9"/>
        <end position="144"/>
    </location>
</feature>
<name>A0A066WRK4_9FLAO</name>
<gene>
    <name evidence="2" type="ORF">FEM21_17990</name>
</gene>
<keyword evidence="3" id="KW-1185">Reference proteome</keyword>
<dbReference type="OrthoDB" id="4295522at2"/>
<dbReference type="EMBL" id="JNCA01000016">
    <property type="protein sequence ID" value="KDN55208.1"/>
    <property type="molecule type" value="Genomic_DNA"/>
</dbReference>
<proteinExistence type="predicted"/>
<dbReference type="STRING" id="1492738.FEM21_17990"/>
<organism evidence="2 3">
    <name type="scientific">Flavobacterium seoulense</name>
    <dbReference type="NCBI Taxonomy" id="1492738"/>
    <lineage>
        <taxon>Bacteria</taxon>
        <taxon>Pseudomonadati</taxon>
        <taxon>Bacteroidota</taxon>
        <taxon>Flavobacteriia</taxon>
        <taxon>Flavobacteriales</taxon>
        <taxon>Flavobacteriaceae</taxon>
        <taxon>Flavobacterium</taxon>
    </lineage>
</organism>
<dbReference type="SUPFAM" id="SSF109854">
    <property type="entry name" value="DinB/YfiT-like putative metalloenzymes"/>
    <property type="match status" value="1"/>
</dbReference>
<comment type="caution">
    <text evidence="2">The sequence shown here is derived from an EMBL/GenBank/DDBJ whole genome shotgun (WGS) entry which is preliminary data.</text>
</comment>